<feature type="region of interest" description="Disordered" evidence="1">
    <location>
        <begin position="98"/>
        <end position="143"/>
    </location>
</feature>
<evidence type="ECO:0000256" key="1">
    <source>
        <dbReference type="SAM" id="MobiDB-lite"/>
    </source>
</evidence>
<proteinExistence type="predicted"/>
<dbReference type="Proteomes" id="UP001437256">
    <property type="component" value="Unassembled WGS sequence"/>
</dbReference>
<sequence length="377" mass="37996">MNLTSEERLTEVLRQWSSDPILVELYSGNLQEDAQHWLGHIDCQCDRYGIPPHQRIQVALYFMRGDVHDVFSEAVRALEEGEAMSWDDFGQTLLEMEANSRAQSSGSQDPTPNNSESDSEGQARAIPQTTEGEPRTGRSSALSPGAGDAIYNAVRLTLPGLAAGSLAAGMQSAVYGGAPSGLCLKCLSIGMIAANVPLIGFALRAGGCNCNSGAQGNGDGKARSRKIALVASAAAAVIGYVVGKRIRNRDQSAASLGPTSTTPLSGSPSPTTSGGGNTLIGGALIAGGSSVLLPSAGVATLNAVGFTSSGVAAGSLAAGIQSVVYGGATSGLFSFCQSVGATAVVASPAGMALGVGAVVVGAGCFACRRIRNGSGNS</sequence>
<gene>
    <name evidence="2" type="ORF">AAF712_009323</name>
</gene>
<dbReference type="Gene3D" id="6.10.110.10">
    <property type="match status" value="1"/>
</dbReference>
<comment type="caution">
    <text evidence="2">The sequence shown here is derived from an EMBL/GenBank/DDBJ whole genome shotgun (WGS) entry which is preliminary data.</text>
</comment>
<feature type="compositionally biased region" description="Low complexity" evidence="1">
    <location>
        <begin position="255"/>
        <end position="272"/>
    </location>
</feature>
<dbReference type="EMBL" id="JBBXMP010000074">
    <property type="protein sequence ID" value="KAL0063766.1"/>
    <property type="molecule type" value="Genomic_DNA"/>
</dbReference>
<reference evidence="2 3" key="1">
    <citation type="submission" date="2024-05" db="EMBL/GenBank/DDBJ databases">
        <title>A draft genome resource for the thread blight pathogen Marasmius tenuissimus strain MS-2.</title>
        <authorList>
            <person name="Yulfo-Soto G.E."/>
            <person name="Baruah I.K."/>
            <person name="Amoako-Attah I."/>
            <person name="Bukari Y."/>
            <person name="Meinhardt L.W."/>
            <person name="Bailey B.A."/>
            <person name="Cohen S.P."/>
        </authorList>
    </citation>
    <scope>NUCLEOTIDE SEQUENCE [LARGE SCALE GENOMIC DNA]</scope>
    <source>
        <strain evidence="2 3">MS-2</strain>
    </source>
</reference>
<organism evidence="2 3">
    <name type="scientific">Marasmius tenuissimus</name>
    <dbReference type="NCBI Taxonomy" id="585030"/>
    <lineage>
        <taxon>Eukaryota</taxon>
        <taxon>Fungi</taxon>
        <taxon>Dikarya</taxon>
        <taxon>Basidiomycota</taxon>
        <taxon>Agaricomycotina</taxon>
        <taxon>Agaricomycetes</taxon>
        <taxon>Agaricomycetidae</taxon>
        <taxon>Agaricales</taxon>
        <taxon>Marasmiineae</taxon>
        <taxon>Marasmiaceae</taxon>
        <taxon>Marasmius</taxon>
    </lineage>
</organism>
<evidence type="ECO:0000313" key="3">
    <source>
        <dbReference type="Proteomes" id="UP001437256"/>
    </source>
</evidence>
<accession>A0ABR2ZRQ4</accession>
<evidence type="ECO:0000313" key="2">
    <source>
        <dbReference type="EMBL" id="KAL0063766.1"/>
    </source>
</evidence>
<feature type="compositionally biased region" description="Polar residues" evidence="1">
    <location>
        <begin position="127"/>
        <end position="142"/>
    </location>
</feature>
<keyword evidence="3" id="KW-1185">Reference proteome</keyword>
<dbReference type="InterPro" id="IPR038213">
    <property type="entry name" value="IFI6/IFI27-like_sf"/>
</dbReference>
<protein>
    <submittedName>
        <fullName evidence="2">Uncharacterized protein</fullName>
    </submittedName>
</protein>
<name>A0ABR2ZRQ4_9AGAR</name>
<feature type="region of interest" description="Disordered" evidence="1">
    <location>
        <begin position="252"/>
        <end position="273"/>
    </location>
</feature>
<feature type="compositionally biased region" description="Polar residues" evidence="1">
    <location>
        <begin position="100"/>
        <end position="116"/>
    </location>
</feature>